<dbReference type="Proteomes" id="UP000226525">
    <property type="component" value="Unassembled WGS sequence"/>
</dbReference>
<sequence length="140" mass="15083">MPTQTSACARCKNWDLSFAVSANDQGNTYVTGFTQGVLYGDSSAGGLDAFLIRFGSQGRELWRRQFGSIGDETGVAITTDEEGSVYLTGQTDGNLGEFTNEGGKDLFVAKDDSLGSQQWLTQWGTAGDDLGIKIWMYLVA</sequence>
<evidence type="ECO:0000313" key="2">
    <source>
        <dbReference type="Proteomes" id="UP000226525"/>
    </source>
</evidence>
<organism evidence="1 2">
    <name type="scientific">SAR324 cluster bacterium</name>
    <dbReference type="NCBI Taxonomy" id="2024889"/>
    <lineage>
        <taxon>Bacteria</taxon>
        <taxon>Deltaproteobacteria</taxon>
        <taxon>SAR324 cluster</taxon>
    </lineage>
</organism>
<dbReference type="AlphaFoldDB" id="A0A2D6YLB7"/>
<dbReference type="InterPro" id="IPR052918">
    <property type="entry name" value="Motility_Chemotaxis_Reg"/>
</dbReference>
<gene>
    <name evidence="1" type="ORF">CMN54_10665</name>
</gene>
<comment type="caution">
    <text evidence="1">The sequence shown here is derived from an EMBL/GenBank/DDBJ whole genome shotgun (WGS) entry which is preliminary data.</text>
</comment>
<dbReference type="InterPro" id="IPR010620">
    <property type="entry name" value="SBBP_repeat"/>
</dbReference>
<dbReference type="EMBL" id="NZEX01000121">
    <property type="protein sequence ID" value="MAH63885.1"/>
    <property type="molecule type" value="Genomic_DNA"/>
</dbReference>
<proteinExistence type="predicted"/>
<evidence type="ECO:0008006" key="3">
    <source>
        <dbReference type="Google" id="ProtNLM"/>
    </source>
</evidence>
<name>A0A2D6YLB7_9DELT</name>
<reference evidence="2" key="1">
    <citation type="submission" date="2017-09" db="EMBL/GenBank/DDBJ databases">
        <title>The Reconstruction of 2,631 Draft Metagenome-Assembled Genomes from the Global Oceans.</title>
        <authorList>
            <person name="Tully B.J."/>
            <person name="Graham E.D."/>
            <person name="Heidelberg J.F."/>
        </authorList>
    </citation>
    <scope>NUCLEOTIDE SEQUENCE [LARGE SCALE GENOMIC DNA]</scope>
</reference>
<protein>
    <recommendedName>
        <fullName evidence="3">Beta-propeller repeat protein</fullName>
    </recommendedName>
</protein>
<dbReference type="PANTHER" id="PTHR35580:SF1">
    <property type="entry name" value="PHYTASE-LIKE DOMAIN-CONTAINING PROTEIN"/>
    <property type="match status" value="1"/>
</dbReference>
<evidence type="ECO:0000313" key="1">
    <source>
        <dbReference type="EMBL" id="MAH63885.1"/>
    </source>
</evidence>
<dbReference type="PANTHER" id="PTHR35580">
    <property type="entry name" value="CELL SURFACE GLYCOPROTEIN (S-LAYER PROTEIN)-LIKE PROTEIN"/>
    <property type="match status" value="1"/>
</dbReference>
<accession>A0A2D6YLB7</accession>
<dbReference type="Pfam" id="PF06739">
    <property type="entry name" value="SBBP"/>
    <property type="match status" value="1"/>
</dbReference>